<dbReference type="InterPro" id="IPR044837">
    <property type="entry name" value="REM16-like"/>
</dbReference>
<feature type="region of interest" description="Disordered" evidence="7">
    <location>
        <begin position="1"/>
        <end position="46"/>
    </location>
</feature>
<keyword evidence="3" id="KW-0238">DNA-binding</keyword>
<dbReference type="Proteomes" id="UP000249390">
    <property type="component" value="Unassembled WGS sequence"/>
</dbReference>
<protein>
    <recommendedName>
        <fullName evidence="8">TF-B3 domain-containing protein</fullName>
    </recommendedName>
</protein>
<keyword evidence="10" id="KW-1185">Reference proteome</keyword>
<dbReference type="GO" id="GO:0005634">
    <property type="term" value="C:nucleus"/>
    <property type="evidence" value="ECO:0007669"/>
    <property type="project" value="UniProtKB-SubCell"/>
</dbReference>
<evidence type="ECO:0000313" key="9">
    <source>
        <dbReference type="EMBL" id="RAL45940.1"/>
    </source>
</evidence>
<dbReference type="PROSITE" id="PS50863">
    <property type="entry name" value="B3"/>
    <property type="match status" value="1"/>
</dbReference>
<feature type="compositionally biased region" description="Low complexity" evidence="7">
    <location>
        <begin position="8"/>
        <end position="23"/>
    </location>
</feature>
<evidence type="ECO:0000256" key="4">
    <source>
        <dbReference type="ARBA" id="ARBA00023163"/>
    </source>
</evidence>
<dbReference type="SUPFAM" id="SSF101936">
    <property type="entry name" value="DNA-binding pseudobarrel domain"/>
    <property type="match status" value="1"/>
</dbReference>
<reference evidence="9 10" key="1">
    <citation type="submission" date="2018-06" db="EMBL/GenBank/DDBJ databases">
        <title>The Genome of Cuscuta australis (Dodder) Provides Insight into the Evolution of Plant Parasitism.</title>
        <authorList>
            <person name="Liu H."/>
        </authorList>
    </citation>
    <scope>NUCLEOTIDE SEQUENCE [LARGE SCALE GENOMIC DNA]</scope>
    <source>
        <strain evidence="10">cv. Yunnan</strain>
        <tissue evidence="9">Vines</tissue>
    </source>
</reference>
<comment type="caution">
    <text evidence="9">The sequence shown here is derived from an EMBL/GenBank/DDBJ whole genome shotgun (WGS) entry which is preliminary data.</text>
</comment>
<sequence>MAISSLYSSRKFSPKPSSSSSSSKLKRNVNIKKLQKRSSPPKKSKVVAKVAKSGVVKREYTCVDNNSPAMRRARELQANLAPEFPSLVKFMLHSHVTGGFWLGLPRPFCTSHLPKHDGGVVLVDGDDKEWETKYLVEKNGLSAGWRGFSIAHNLIAGDVLVFQLLEPCKFKVYIVRENASADIDFAAISLLNLSHQPLSIETQACLEQRGEGGEGIEDRVVSISEHGPPASHLSANSCDDDDIGGLRLADSALDFSQVKDFESFHVFANGLIIDSEIPRDLRAKYYQLCAAHKSYLHQNLIEGLNYKLIAGIISETVNIADAISTSSPKLTSERTMEAWDTTLRGFECLGMRVEFLRDRLRKLINLLSASSGAAASKRREQRAAAKAELKDLRKRISGLDEETELYGDNGRVEMMFKYVATAPW</sequence>
<feature type="coiled-coil region" evidence="6">
    <location>
        <begin position="375"/>
        <end position="402"/>
    </location>
</feature>
<name>A0A328DL04_9ASTE</name>
<dbReference type="Pfam" id="PF02362">
    <property type="entry name" value="B3"/>
    <property type="match status" value="1"/>
</dbReference>
<evidence type="ECO:0000256" key="3">
    <source>
        <dbReference type="ARBA" id="ARBA00023125"/>
    </source>
</evidence>
<dbReference type="CDD" id="cd10017">
    <property type="entry name" value="B3_DNA"/>
    <property type="match status" value="1"/>
</dbReference>
<keyword evidence="5" id="KW-0539">Nucleus</keyword>
<evidence type="ECO:0000259" key="8">
    <source>
        <dbReference type="PROSITE" id="PS50863"/>
    </source>
</evidence>
<evidence type="ECO:0000256" key="7">
    <source>
        <dbReference type="SAM" id="MobiDB-lite"/>
    </source>
</evidence>
<evidence type="ECO:0000256" key="2">
    <source>
        <dbReference type="ARBA" id="ARBA00023015"/>
    </source>
</evidence>
<keyword evidence="6" id="KW-0175">Coiled coil</keyword>
<dbReference type="EMBL" id="NQVE01000125">
    <property type="protein sequence ID" value="RAL45940.1"/>
    <property type="molecule type" value="Genomic_DNA"/>
</dbReference>
<dbReference type="AlphaFoldDB" id="A0A328DL04"/>
<accession>A0A328DL04</accession>
<evidence type="ECO:0000256" key="6">
    <source>
        <dbReference type="SAM" id="Coils"/>
    </source>
</evidence>
<dbReference type="GO" id="GO:0003677">
    <property type="term" value="F:DNA binding"/>
    <property type="evidence" value="ECO:0007669"/>
    <property type="project" value="UniProtKB-KW"/>
</dbReference>
<keyword evidence="2" id="KW-0805">Transcription regulation</keyword>
<keyword evidence="4" id="KW-0804">Transcription</keyword>
<feature type="domain" description="TF-B3" evidence="8">
    <location>
        <begin position="87"/>
        <end position="178"/>
    </location>
</feature>
<dbReference type="SMART" id="SM01019">
    <property type="entry name" value="B3"/>
    <property type="match status" value="1"/>
</dbReference>
<gene>
    <name evidence="9" type="ORF">DM860_006094</name>
</gene>
<dbReference type="PANTHER" id="PTHR31391">
    <property type="entry name" value="B3 DOMAIN-CONTAINING PROTEIN OS11G0197600-RELATED"/>
    <property type="match status" value="1"/>
</dbReference>
<proteinExistence type="predicted"/>
<organism evidence="9 10">
    <name type="scientific">Cuscuta australis</name>
    <dbReference type="NCBI Taxonomy" id="267555"/>
    <lineage>
        <taxon>Eukaryota</taxon>
        <taxon>Viridiplantae</taxon>
        <taxon>Streptophyta</taxon>
        <taxon>Embryophyta</taxon>
        <taxon>Tracheophyta</taxon>
        <taxon>Spermatophyta</taxon>
        <taxon>Magnoliopsida</taxon>
        <taxon>eudicotyledons</taxon>
        <taxon>Gunneridae</taxon>
        <taxon>Pentapetalae</taxon>
        <taxon>asterids</taxon>
        <taxon>lamiids</taxon>
        <taxon>Solanales</taxon>
        <taxon>Convolvulaceae</taxon>
        <taxon>Cuscuteae</taxon>
        <taxon>Cuscuta</taxon>
        <taxon>Cuscuta subgen. Grammica</taxon>
        <taxon>Cuscuta sect. Cleistogrammica</taxon>
    </lineage>
</organism>
<feature type="compositionally biased region" description="Basic residues" evidence="7">
    <location>
        <begin position="24"/>
        <end position="46"/>
    </location>
</feature>
<evidence type="ECO:0000313" key="10">
    <source>
        <dbReference type="Proteomes" id="UP000249390"/>
    </source>
</evidence>
<dbReference type="Gene3D" id="2.40.330.10">
    <property type="entry name" value="DNA-binding pseudobarrel domain"/>
    <property type="match status" value="1"/>
</dbReference>
<evidence type="ECO:0000256" key="5">
    <source>
        <dbReference type="ARBA" id="ARBA00023242"/>
    </source>
</evidence>
<comment type="subcellular location">
    <subcellularLocation>
        <location evidence="1">Nucleus</location>
    </subcellularLocation>
</comment>
<dbReference type="PANTHER" id="PTHR31391:SF101">
    <property type="entry name" value="B3 DOMAIN-CONTAINING PROTEIN OS01G0234100"/>
    <property type="match status" value="1"/>
</dbReference>
<dbReference type="InterPro" id="IPR015300">
    <property type="entry name" value="DNA-bd_pseudobarrel_sf"/>
</dbReference>
<dbReference type="InterPro" id="IPR003340">
    <property type="entry name" value="B3_DNA-bd"/>
</dbReference>
<evidence type="ECO:0000256" key="1">
    <source>
        <dbReference type="ARBA" id="ARBA00004123"/>
    </source>
</evidence>